<name>A0A6P1T5A8_9RHOB</name>
<organism evidence="2 3">
    <name type="scientific">Algicella marina</name>
    <dbReference type="NCBI Taxonomy" id="2683284"/>
    <lineage>
        <taxon>Bacteria</taxon>
        <taxon>Pseudomonadati</taxon>
        <taxon>Pseudomonadota</taxon>
        <taxon>Alphaproteobacteria</taxon>
        <taxon>Rhodobacterales</taxon>
        <taxon>Paracoccaceae</taxon>
        <taxon>Algicella</taxon>
    </lineage>
</organism>
<dbReference type="EMBL" id="CP046620">
    <property type="protein sequence ID" value="QHQ35722.1"/>
    <property type="molecule type" value="Genomic_DNA"/>
</dbReference>
<dbReference type="RefSeq" id="WP_161862282.1">
    <property type="nucleotide sequence ID" value="NZ_CP046620.1"/>
</dbReference>
<keyword evidence="3" id="KW-1185">Reference proteome</keyword>
<sequence length="404" mass="43377">MRLGCILLLVLAGITAPAARADTPVAYGEMRCAGDVAVVRFAFGPWGEEPAFPDLPADVNLKLPPDVTDGSACALEDGREVRVKLAERPRRAQGVCGVALDAFASLWVANRKILSRMWVVRTCGPERFHYDVIVLQGDTLVLCRTRQVRGEAAPVCRDATVMLEAATDEAEHPANDASAVGTITVAEAEDEAFCNGFIANFPNRAKFMPVLAVANSRPAVIRSGSMSVSVRQGGTVSGQHGQEFVYPLEGVSEPVFRQLYGHPMAGLAVAEIDLFGDEMPELMFRQHGEMGAFGGTRLLVAAGPEAARLQEVLAANEGSETGMRDLHASLQDGAFSQVVEAVAPPAADYPEEGTHQDVLVTPRGVLVFATTSDRSLRPTALIYRPLRGGWSESVCVFERVEKNF</sequence>
<feature type="signal peptide" evidence="1">
    <location>
        <begin position="1"/>
        <end position="21"/>
    </location>
</feature>
<evidence type="ECO:0000313" key="2">
    <source>
        <dbReference type="EMBL" id="QHQ35722.1"/>
    </source>
</evidence>
<keyword evidence="1" id="KW-0732">Signal</keyword>
<dbReference type="AlphaFoldDB" id="A0A6P1T5A8"/>
<protein>
    <recommendedName>
        <fullName evidence="4">DUF3616 domain-containing protein</fullName>
    </recommendedName>
</protein>
<dbReference type="Proteomes" id="UP000464495">
    <property type="component" value="Chromosome"/>
</dbReference>
<reference evidence="2 3" key="1">
    <citation type="submission" date="2019-12" db="EMBL/GenBank/DDBJ databases">
        <title>Complete genome sequence of Algicella marina strain 9Alg 56(T) isolated from the red alga Tichocarpus crinitus.</title>
        <authorList>
            <person name="Kim S.-G."/>
            <person name="Nedashkovskaya O.I."/>
        </authorList>
    </citation>
    <scope>NUCLEOTIDE SEQUENCE [LARGE SCALE GENOMIC DNA]</scope>
    <source>
        <strain evidence="2 3">9Alg 56</strain>
    </source>
</reference>
<gene>
    <name evidence="2" type="ORF">GO499_11300</name>
</gene>
<dbReference type="KEGG" id="amaq:GO499_11300"/>
<accession>A0A6P1T5A8</accession>
<feature type="chain" id="PRO_5027024850" description="DUF3616 domain-containing protein" evidence="1">
    <location>
        <begin position="22"/>
        <end position="404"/>
    </location>
</feature>
<evidence type="ECO:0008006" key="4">
    <source>
        <dbReference type="Google" id="ProtNLM"/>
    </source>
</evidence>
<evidence type="ECO:0000256" key="1">
    <source>
        <dbReference type="SAM" id="SignalP"/>
    </source>
</evidence>
<evidence type="ECO:0000313" key="3">
    <source>
        <dbReference type="Proteomes" id="UP000464495"/>
    </source>
</evidence>
<proteinExistence type="predicted"/>